<dbReference type="Pfam" id="PF13920">
    <property type="entry name" value="zf-C3HC4_3"/>
    <property type="match status" value="1"/>
</dbReference>
<sequence length="266" mass="30396">MLSCLLSTCKIAWLQSQRLLEKKGIVQQMQPLLNNVEGFWTRTVTPQTFSVFNLPRRTNNALQSFHSKILGIMGPHTNIWRFVVFLFELLMYFQLEYCALLGGNQRRHWRYCQGTKNTETIRRCMGMLVRRDYSLVGFLRRASHTLHSIFNVFIRQNVIAEELAVEIELEEDSEEEGLQESLAARQARGAPQRPPRTKADETAAAETCRVCLIQRKTHVVYPCAHFAVCGTCVGILVEQAEGNGELRCPMCRGRAGGITRVFFLVL</sequence>
<reference evidence="5 6" key="1">
    <citation type="submission" date="2023-02" db="EMBL/GenBank/DDBJ databases">
        <title>LHISI_Scaffold_Assembly.</title>
        <authorList>
            <person name="Stuart O.P."/>
            <person name="Cleave R."/>
            <person name="Magrath M.J.L."/>
            <person name="Mikheyev A.S."/>
        </authorList>
    </citation>
    <scope>NUCLEOTIDE SEQUENCE [LARGE SCALE GENOMIC DNA]</scope>
    <source>
        <strain evidence="5">Daus_M_001</strain>
        <tissue evidence="5">Leg muscle</tissue>
    </source>
</reference>
<dbReference type="InterPro" id="IPR013083">
    <property type="entry name" value="Znf_RING/FYVE/PHD"/>
</dbReference>
<name>A0ABQ9HQ16_9NEOP</name>
<keyword evidence="1 3" id="KW-0479">Metal-binding</keyword>
<evidence type="ECO:0000313" key="5">
    <source>
        <dbReference type="EMBL" id="KAJ8886469.1"/>
    </source>
</evidence>
<evidence type="ECO:0000256" key="1">
    <source>
        <dbReference type="ARBA" id="ARBA00022771"/>
    </source>
</evidence>
<organism evidence="5 6">
    <name type="scientific">Dryococelus australis</name>
    <dbReference type="NCBI Taxonomy" id="614101"/>
    <lineage>
        <taxon>Eukaryota</taxon>
        <taxon>Metazoa</taxon>
        <taxon>Ecdysozoa</taxon>
        <taxon>Arthropoda</taxon>
        <taxon>Hexapoda</taxon>
        <taxon>Insecta</taxon>
        <taxon>Pterygota</taxon>
        <taxon>Neoptera</taxon>
        <taxon>Polyneoptera</taxon>
        <taxon>Phasmatodea</taxon>
        <taxon>Verophasmatodea</taxon>
        <taxon>Anareolatae</taxon>
        <taxon>Phasmatidae</taxon>
        <taxon>Eurycanthinae</taxon>
        <taxon>Dryococelus</taxon>
    </lineage>
</organism>
<dbReference type="SUPFAM" id="SSF57850">
    <property type="entry name" value="RING/U-box"/>
    <property type="match status" value="1"/>
</dbReference>
<dbReference type="Proteomes" id="UP001159363">
    <property type="component" value="Chromosome X"/>
</dbReference>
<evidence type="ECO:0000256" key="3">
    <source>
        <dbReference type="PROSITE-ProRule" id="PRU00175"/>
    </source>
</evidence>
<evidence type="ECO:0000259" key="4">
    <source>
        <dbReference type="PROSITE" id="PS50089"/>
    </source>
</evidence>
<protein>
    <recommendedName>
        <fullName evidence="4">RING-type domain-containing protein</fullName>
    </recommendedName>
</protein>
<evidence type="ECO:0000256" key="2">
    <source>
        <dbReference type="ARBA" id="ARBA00022833"/>
    </source>
</evidence>
<feature type="domain" description="RING-type" evidence="4">
    <location>
        <begin position="208"/>
        <end position="252"/>
    </location>
</feature>
<dbReference type="InterPro" id="IPR001841">
    <property type="entry name" value="Znf_RING"/>
</dbReference>
<proteinExistence type="predicted"/>
<keyword evidence="2" id="KW-0862">Zinc</keyword>
<dbReference type="Gene3D" id="3.30.40.10">
    <property type="entry name" value="Zinc/RING finger domain, C3HC4 (zinc finger)"/>
    <property type="match status" value="1"/>
</dbReference>
<evidence type="ECO:0000313" key="6">
    <source>
        <dbReference type="Proteomes" id="UP001159363"/>
    </source>
</evidence>
<comment type="caution">
    <text evidence="5">The sequence shown here is derived from an EMBL/GenBank/DDBJ whole genome shotgun (WGS) entry which is preliminary data.</text>
</comment>
<dbReference type="EMBL" id="JARBHB010000004">
    <property type="protein sequence ID" value="KAJ8886469.1"/>
    <property type="molecule type" value="Genomic_DNA"/>
</dbReference>
<gene>
    <name evidence="5" type="ORF">PR048_012680</name>
</gene>
<dbReference type="PROSITE" id="PS50089">
    <property type="entry name" value="ZF_RING_2"/>
    <property type="match status" value="1"/>
</dbReference>
<keyword evidence="1 3" id="KW-0863">Zinc-finger</keyword>
<accession>A0ABQ9HQ16</accession>
<keyword evidence="6" id="KW-1185">Reference proteome</keyword>